<protein>
    <submittedName>
        <fullName evidence="3">Ser/Thr protein kinase RdoA (MazF antagonist)</fullName>
    </submittedName>
</protein>
<keyword evidence="3" id="KW-0808">Transferase</keyword>
<evidence type="ECO:0000313" key="4">
    <source>
        <dbReference type="Proteomes" id="UP000541810"/>
    </source>
</evidence>
<dbReference type="EMBL" id="JACHGY010000001">
    <property type="protein sequence ID" value="MBB6429071.1"/>
    <property type="molecule type" value="Genomic_DNA"/>
</dbReference>
<reference evidence="3 4" key="1">
    <citation type="submission" date="2020-08" db="EMBL/GenBank/DDBJ databases">
        <title>Genomic Encyclopedia of Type Strains, Phase IV (KMG-IV): sequencing the most valuable type-strain genomes for metagenomic binning, comparative biology and taxonomic classification.</title>
        <authorList>
            <person name="Goeker M."/>
        </authorList>
    </citation>
    <scope>NUCLEOTIDE SEQUENCE [LARGE SCALE GENOMIC DNA]</scope>
    <source>
        <strain evidence="3 4">DSM 103725</strain>
    </source>
</reference>
<comment type="caution">
    <text evidence="3">The sequence shown here is derived from an EMBL/GenBank/DDBJ whole genome shotgun (WGS) entry which is preliminary data.</text>
</comment>
<accession>A0A7X0H4E2</accession>
<dbReference type="PANTHER" id="PTHR21064">
    <property type="entry name" value="AMINOGLYCOSIDE PHOSPHOTRANSFERASE DOMAIN-CONTAINING PROTEIN-RELATED"/>
    <property type="match status" value="1"/>
</dbReference>
<dbReference type="InterPro" id="IPR002575">
    <property type="entry name" value="Aminoglycoside_PTrfase"/>
</dbReference>
<sequence>MKPFDQLTTRGQVRRLRRLAANALQEFGLFEAHFELIQHWENSTFRVDHPDERAAYCLTDRSVPGRYLLRLHRPDEFSLAYIESEMAWLEALARDTDLCVPTPVRVPDGRLALEYANAEFPELGGKPEGRRVCSLLRWVPGRLLKGEARRRVHMRRLGGLMAQLHQHADAWSPPFELNVNRWDGPTLMGRREALGIEPDVWDELPTDEFDLFAACEERLTSAMQDLGQGPEVFGLILADLHFNNVLFAGGEARPIDFNDCGHGHFVLDIANALLGFDPPGGEQPWRTVFAEGYQQHRPLPPQTMDHLDLFLAARQVTLMLWCYSCARHREAFRQRIPRWRASLIPELTARMKGHSAR</sequence>
<dbReference type="Gene3D" id="3.90.1200.10">
    <property type="match status" value="1"/>
</dbReference>
<dbReference type="RefSeq" id="WP_184676670.1">
    <property type="nucleotide sequence ID" value="NZ_JACHGY010000001.1"/>
</dbReference>
<keyword evidence="3" id="KW-0418">Kinase</keyword>
<evidence type="ECO:0000256" key="1">
    <source>
        <dbReference type="ARBA" id="ARBA00038240"/>
    </source>
</evidence>
<dbReference type="Pfam" id="PF01636">
    <property type="entry name" value="APH"/>
    <property type="match status" value="1"/>
</dbReference>
<proteinExistence type="inferred from homology"/>
<name>A0A7X0H4E2_9BACT</name>
<gene>
    <name evidence="3" type="ORF">HNQ40_000877</name>
</gene>
<dbReference type="GO" id="GO:0019202">
    <property type="term" value="F:amino acid kinase activity"/>
    <property type="evidence" value="ECO:0007669"/>
    <property type="project" value="TreeGrafter"/>
</dbReference>
<dbReference type="AlphaFoldDB" id="A0A7X0H4E2"/>
<feature type="domain" description="Aminoglycoside phosphotransferase" evidence="2">
    <location>
        <begin position="40"/>
        <end position="294"/>
    </location>
</feature>
<comment type="similarity">
    <text evidence="1">Belongs to the pseudomonas-type ThrB family.</text>
</comment>
<dbReference type="InterPro" id="IPR050249">
    <property type="entry name" value="Pseudomonas-type_ThrB"/>
</dbReference>
<keyword evidence="4" id="KW-1185">Reference proteome</keyword>
<dbReference type="Proteomes" id="UP000541810">
    <property type="component" value="Unassembled WGS sequence"/>
</dbReference>
<dbReference type="PANTHER" id="PTHR21064:SF6">
    <property type="entry name" value="AMINOGLYCOSIDE PHOSPHOTRANSFERASE DOMAIN-CONTAINING PROTEIN"/>
    <property type="match status" value="1"/>
</dbReference>
<dbReference type="SUPFAM" id="SSF56112">
    <property type="entry name" value="Protein kinase-like (PK-like)"/>
    <property type="match status" value="1"/>
</dbReference>
<dbReference type="InterPro" id="IPR011009">
    <property type="entry name" value="Kinase-like_dom_sf"/>
</dbReference>
<evidence type="ECO:0000259" key="2">
    <source>
        <dbReference type="Pfam" id="PF01636"/>
    </source>
</evidence>
<evidence type="ECO:0000313" key="3">
    <source>
        <dbReference type="EMBL" id="MBB6429071.1"/>
    </source>
</evidence>
<organism evidence="3 4">
    <name type="scientific">Algisphaera agarilytica</name>
    <dbReference type="NCBI Taxonomy" id="1385975"/>
    <lineage>
        <taxon>Bacteria</taxon>
        <taxon>Pseudomonadati</taxon>
        <taxon>Planctomycetota</taxon>
        <taxon>Phycisphaerae</taxon>
        <taxon>Phycisphaerales</taxon>
        <taxon>Phycisphaeraceae</taxon>
        <taxon>Algisphaera</taxon>
    </lineage>
</organism>